<name>A0A7Y8Y3Q1_9FLAO</name>
<dbReference type="InterPro" id="IPR025348">
    <property type="entry name" value="DUF4252"/>
</dbReference>
<dbReference type="Proteomes" id="UP000535020">
    <property type="component" value="Unassembled WGS sequence"/>
</dbReference>
<dbReference type="AlphaFoldDB" id="A0A7Y8Y3Q1"/>
<sequence>MKRLLSLALIALTFAACSSEPSLQKYFVESEQKKDFVSVDVSPSILNVKPELLTPEQKKALATFEKVNILAFTVNDSNKTQYDAEKDKVKALLKNEKYQELMHFGSGKDGGSISYVGADDDIKEFVIFANKKENGFAVVRVLGDGMNPNAILEMLPVLKNSNMDMEQLKPLQQLMQNQK</sequence>
<dbReference type="EMBL" id="JACBJI010000006">
    <property type="protein sequence ID" value="NYA72008.1"/>
    <property type="molecule type" value="Genomic_DNA"/>
</dbReference>
<gene>
    <name evidence="2" type="ORF">HZF10_13850</name>
</gene>
<evidence type="ECO:0000313" key="2">
    <source>
        <dbReference type="EMBL" id="NYA72008.1"/>
    </source>
</evidence>
<proteinExistence type="predicted"/>
<dbReference type="PROSITE" id="PS51257">
    <property type="entry name" value="PROKAR_LIPOPROTEIN"/>
    <property type="match status" value="1"/>
</dbReference>
<accession>A0A7Y8Y3Q1</accession>
<reference evidence="2 3" key="1">
    <citation type="submission" date="2020-07" db="EMBL/GenBank/DDBJ databases">
        <authorList>
            <person name="Sun Q."/>
        </authorList>
    </citation>
    <scope>NUCLEOTIDE SEQUENCE [LARGE SCALE GENOMIC DNA]</scope>
    <source>
        <strain evidence="2 3">MAH-1</strain>
    </source>
</reference>
<comment type="caution">
    <text evidence="2">The sequence shown here is derived from an EMBL/GenBank/DDBJ whole genome shotgun (WGS) entry which is preliminary data.</text>
</comment>
<feature type="signal peptide" evidence="1">
    <location>
        <begin position="1"/>
        <end position="18"/>
    </location>
</feature>
<keyword evidence="1" id="KW-0732">Signal</keyword>
<feature type="chain" id="PRO_5030963866" evidence="1">
    <location>
        <begin position="19"/>
        <end position="179"/>
    </location>
</feature>
<organism evidence="2 3">
    <name type="scientific">Flavobacterium agri</name>
    <dbReference type="NCBI Taxonomy" id="2743471"/>
    <lineage>
        <taxon>Bacteria</taxon>
        <taxon>Pseudomonadati</taxon>
        <taxon>Bacteroidota</taxon>
        <taxon>Flavobacteriia</taxon>
        <taxon>Flavobacteriales</taxon>
        <taxon>Flavobacteriaceae</taxon>
        <taxon>Flavobacterium</taxon>
    </lineage>
</organism>
<protein>
    <submittedName>
        <fullName evidence="2">DUF4252 domain-containing protein</fullName>
    </submittedName>
</protein>
<evidence type="ECO:0000313" key="3">
    <source>
        <dbReference type="Proteomes" id="UP000535020"/>
    </source>
</evidence>
<keyword evidence="3" id="KW-1185">Reference proteome</keyword>
<dbReference type="Pfam" id="PF14060">
    <property type="entry name" value="DUF4252"/>
    <property type="match status" value="1"/>
</dbReference>
<dbReference type="RefSeq" id="WP_176006818.1">
    <property type="nucleotide sequence ID" value="NZ_JABWMI010000015.1"/>
</dbReference>
<evidence type="ECO:0000256" key="1">
    <source>
        <dbReference type="SAM" id="SignalP"/>
    </source>
</evidence>